<evidence type="ECO:0000313" key="2">
    <source>
        <dbReference type="Proteomes" id="UP000694892"/>
    </source>
</evidence>
<name>A0A974CQ11_XENLA</name>
<protein>
    <submittedName>
        <fullName evidence="1">Uncharacterized protein</fullName>
    </submittedName>
</protein>
<dbReference type="AlphaFoldDB" id="A0A974CQ11"/>
<gene>
    <name evidence="1" type="ORF">XELAEV_18028622mg</name>
</gene>
<evidence type="ECO:0000313" key="1">
    <source>
        <dbReference type="EMBL" id="OCT77530.1"/>
    </source>
</evidence>
<reference evidence="2" key="1">
    <citation type="journal article" date="2016" name="Nature">
        <title>Genome evolution in the allotetraploid frog Xenopus laevis.</title>
        <authorList>
            <person name="Session A.M."/>
            <person name="Uno Y."/>
            <person name="Kwon T."/>
            <person name="Chapman J.A."/>
            <person name="Toyoda A."/>
            <person name="Takahashi S."/>
            <person name="Fukui A."/>
            <person name="Hikosaka A."/>
            <person name="Suzuki A."/>
            <person name="Kondo M."/>
            <person name="van Heeringen S.J."/>
            <person name="Quigley I."/>
            <person name="Heinz S."/>
            <person name="Ogino H."/>
            <person name="Ochi H."/>
            <person name="Hellsten U."/>
            <person name="Lyons J.B."/>
            <person name="Simakov O."/>
            <person name="Putnam N."/>
            <person name="Stites J."/>
            <person name="Kuroki Y."/>
            <person name="Tanaka T."/>
            <person name="Michiue T."/>
            <person name="Watanabe M."/>
            <person name="Bogdanovic O."/>
            <person name="Lister R."/>
            <person name="Georgiou G."/>
            <person name="Paranjpe S.S."/>
            <person name="van Kruijsbergen I."/>
            <person name="Shu S."/>
            <person name="Carlson J."/>
            <person name="Kinoshita T."/>
            <person name="Ohta Y."/>
            <person name="Mawaribuchi S."/>
            <person name="Jenkins J."/>
            <person name="Grimwood J."/>
            <person name="Schmutz J."/>
            <person name="Mitros T."/>
            <person name="Mozaffari S.V."/>
            <person name="Suzuki Y."/>
            <person name="Haramoto Y."/>
            <person name="Yamamoto T.S."/>
            <person name="Takagi C."/>
            <person name="Heald R."/>
            <person name="Miller K."/>
            <person name="Haudenschild C."/>
            <person name="Kitzman J."/>
            <person name="Nakayama T."/>
            <person name="Izutsu Y."/>
            <person name="Robert J."/>
            <person name="Fortriede J."/>
            <person name="Burns K."/>
            <person name="Lotay V."/>
            <person name="Karimi K."/>
            <person name="Yasuoka Y."/>
            <person name="Dichmann D.S."/>
            <person name="Flajnik M.F."/>
            <person name="Houston D.W."/>
            <person name="Shendure J."/>
            <person name="DuPasquier L."/>
            <person name="Vize P.D."/>
            <person name="Zorn A.M."/>
            <person name="Ito M."/>
            <person name="Marcotte E.M."/>
            <person name="Wallingford J.B."/>
            <person name="Ito Y."/>
            <person name="Asashima M."/>
            <person name="Ueno N."/>
            <person name="Matsuda Y."/>
            <person name="Veenstra G.J."/>
            <person name="Fujiyama A."/>
            <person name="Harland R.M."/>
            <person name="Taira M."/>
            <person name="Rokhsar D.S."/>
        </authorList>
    </citation>
    <scope>NUCLEOTIDE SEQUENCE [LARGE SCALE GENOMIC DNA]</scope>
    <source>
        <strain evidence="2">J</strain>
    </source>
</reference>
<organism evidence="1 2">
    <name type="scientific">Xenopus laevis</name>
    <name type="common">African clawed frog</name>
    <dbReference type="NCBI Taxonomy" id="8355"/>
    <lineage>
        <taxon>Eukaryota</taxon>
        <taxon>Metazoa</taxon>
        <taxon>Chordata</taxon>
        <taxon>Craniata</taxon>
        <taxon>Vertebrata</taxon>
        <taxon>Euteleostomi</taxon>
        <taxon>Amphibia</taxon>
        <taxon>Batrachia</taxon>
        <taxon>Anura</taxon>
        <taxon>Pipoidea</taxon>
        <taxon>Pipidae</taxon>
        <taxon>Xenopodinae</taxon>
        <taxon>Xenopus</taxon>
        <taxon>Xenopus</taxon>
    </lineage>
</organism>
<sequence>MNVCHQKCFKCKKSCKCRSTSKCAKSALAEQQLRMLGAVDEQLQGHAFIANIMNWSIARISAIKQGCCIYYTPWQTQRGPKITFSKTKN</sequence>
<dbReference type="EMBL" id="CM004475">
    <property type="protein sequence ID" value="OCT77530.1"/>
    <property type="molecule type" value="Genomic_DNA"/>
</dbReference>
<proteinExistence type="predicted"/>
<dbReference type="Proteomes" id="UP000694892">
    <property type="component" value="Chromosome 5S"/>
</dbReference>
<accession>A0A974CQ11</accession>